<feature type="non-terminal residue" evidence="1">
    <location>
        <position position="288"/>
    </location>
</feature>
<dbReference type="SUPFAM" id="SSF48403">
    <property type="entry name" value="Ankyrin repeat"/>
    <property type="match status" value="1"/>
</dbReference>
<comment type="caution">
    <text evidence="1">The sequence shown here is derived from an EMBL/GenBank/DDBJ whole genome shotgun (WGS) entry which is preliminary data.</text>
</comment>
<dbReference type="STRING" id="947033.Lste_0553"/>
<dbReference type="InterPro" id="IPR036770">
    <property type="entry name" value="Ankyrin_rpt-contain_sf"/>
</dbReference>
<keyword evidence="2" id="KW-1185">Reference proteome</keyword>
<name>A0A0W0ZNQ8_9GAMM</name>
<dbReference type="EMBL" id="LNYY01000008">
    <property type="protein sequence ID" value="KTD70775.1"/>
    <property type="molecule type" value="Genomic_DNA"/>
</dbReference>
<sequence length="288" mass="32576">MRILTEAQRLAHPQARLIPKLLMNDYKVFKNELLDGFIPVMQTHTNAQLFACLRDFVMPEAERERQCLWLAVVYSHPNLNQEQLVALAQQIGLSPMAYLEVSIMLNRQDNLAYVLVLPGYAEVIEQQARALFDLAAYSGCLGMLTYLESKVSPEKVQAMIAVGNFWPFKGAAANGHLEVVCYLESKAPDKVQAMIAADDFWAFRMAATHGHLEVLRYLQSKAPAKVQAMIGAADFWAFRWAVNNNQVDVPYHLLGFASVFAYAEAHQREYGAIVIPYLEQQILNLRTR</sequence>
<evidence type="ECO:0000313" key="1">
    <source>
        <dbReference type="EMBL" id="KTD70775.1"/>
    </source>
</evidence>
<evidence type="ECO:0000313" key="2">
    <source>
        <dbReference type="Proteomes" id="UP000054926"/>
    </source>
</evidence>
<dbReference type="Proteomes" id="UP000054926">
    <property type="component" value="Unassembled WGS sequence"/>
</dbReference>
<organism evidence="1 2">
    <name type="scientific">Legionella steelei</name>
    <dbReference type="NCBI Taxonomy" id="947033"/>
    <lineage>
        <taxon>Bacteria</taxon>
        <taxon>Pseudomonadati</taxon>
        <taxon>Pseudomonadota</taxon>
        <taxon>Gammaproteobacteria</taxon>
        <taxon>Legionellales</taxon>
        <taxon>Legionellaceae</taxon>
        <taxon>Legionella</taxon>
    </lineage>
</organism>
<protein>
    <submittedName>
        <fullName evidence="1">Ankyrin repeat family transporter protein</fullName>
    </submittedName>
</protein>
<dbReference type="AlphaFoldDB" id="A0A0W0ZNQ8"/>
<accession>A0A0W0ZNQ8</accession>
<reference evidence="1 2" key="1">
    <citation type="submission" date="2015-11" db="EMBL/GenBank/DDBJ databases">
        <title>Genomic analysis of 38 Legionella species identifies large and diverse effector repertoires.</title>
        <authorList>
            <person name="Burstein D."/>
            <person name="Amaro F."/>
            <person name="Zusman T."/>
            <person name="Lifshitz Z."/>
            <person name="Cohen O."/>
            <person name="Gilbert J.A."/>
            <person name="Pupko T."/>
            <person name="Shuman H.A."/>
            <person name="Segal G."/>
        </authorList>
    </citation>
    <scope>NUCLEOTIDE SEQUENCE [LARGE SCALE GENOMIC DNA]</scope>
    <source>
        <strain evidence="1 2">IMVS3376</strain>
    </source>
</reference>
<dbReference type="Gene3D" id="1.25.40.20">
    <property type="entry name" value="Ankyrin repeat-containing domain"/>
    <property type="match status" value="1"/>
</dbReference>
<gene>
    <name evidence="1" type="ORF">Lste_0553</name>
</gene>
<proteinExistence type="predicted"/>